<keyword evidence="2" id="KW-1185">Reference proteome</keyword>
<gene>
    <name evidence="1" type="ordered locus">Paes_0252</name>
</gene>
<dbReference type="HOGENOM" id="CLU_2937943_0_0_10"/>
<dbReference type="AlphaFoldDB" id="B4S3W3"/>
<name>B4S3W3_PROA2</name>
<dbReference type="Proteomes" id="UP000002725">
    <property type="component" value="Chromosome"/>
</dbReference>
<dbReference type="KEGG" id="paa:Paes_0252"/>
<organism evidence="1 2">
    <name type="scientific">Prosthecochloris aestuarii (strain DSM 271 / SK 413)</name>
    <dbReference type="NCBI Taxonomy" id="290512"/>
    <lineage>
        <taxon>Bacteria</taxon>
        <taxon>Pseudomonadati</taxon>
        <taxon>Chlorobiota</taxon>
        <taxon>Chlorobiia</taxon>
        <taxon>Chlorobiales</taxon>
        <taxon>Chlorobiaceae</taxon>
        <taxon>Prosthecochloris</taxon>
    </lineage>
</organism>
<dbReference type="STRING" id="290512.Paes_0252"/>
<dbReference type="EMBL" id="CP001108">
    <property type="protein sequence ID" value="ACF45309.1"/>
    <property type="molecule type" value="Genomic_DNA"/>
</dbReference>
<accession>B4S3W3</accession>
<protein>
    <submittedName>
        <fullName evidence="1">Uncharacterized protein</fullName>
    </submittedName>
</protein>
<reference evidence="1" key="1">
    <citation type="submission" date="2008-06" db="EMBL/GenBank/DDBJ databases">
        <title>Complete sequence of chromosome of Prosthecochloris aestuarii DSM 271.</title>
        <authorList>
            <consortium name="US DOE Joint Genome Institute"/>
            <person name="Lucas S."/>
            <person name="Copeland A."/>
            <person name="Lapidus A."/>
            <person name="Glavina del Rio T."/>
            <person name="Dalin E."/>
            <person name="Tice H."/>
            <person name="Bruce D."/>
            <person name="Goodwin L."/>
            <person name="Pitluck S."/>
            <person name="Schmutz J."/>
            <person name="Larimer F."/>
            <person name="Land M."/>
            <person name="Hauser L."/>
            <person name="Kyrpides N."/>
            <person name="Anderson I."/>
            <person name="Liu Z."/>
            <person name="Li T."/>
            <person name="Zhao F."/>
            <person name="Overmann J."/>
            <person name="Bryant D.A."/>
            <person name="Richardson P."/>
        </authorList>
    </citation>
    <scope>NUCLEOTIDE SEQUENCE [LARGE SCALE GENOMIC DNA]</scope>
    <source>
        <strain evidence="1">DSM 271</strain>
    </source>
</reference>
<proteinExistence type="predicted"/>
<evidence type="ECO:0000313" key="2">
    <source>
        <dbReference type="Proteomes" id="UP000002725"/>
    </source>
</evidence>
<evidence type="ECO:0000313" key="1">
    <source>
        <dbReference type="EMBL" id="ACF45309.1"/>
    </source>
</evidence>
<sequence>MFMMRRFFYMSGKGLGQLDRGFLIFYVTFSILSDDGYQRITFSCYDSTYDFQAAIGAYHF</sequence>